<dbReference type="CDD" id="cd06533">
    <property type="entry name" value="Glyco_transf_WecG_TagA"/>
    <property type="match status" value="1"/>
</dbReference>
<dbReference type="EC" id="2.4.1.187" evidence="5"/>
<dbReference type="GO" id="GO:0071555">
    <property type="term" value="P:cell wall organization"/>
    <property type="evidence" value="ECO:0007669"/>
    <property type="project" value="UniProtKB-KW"/>
</dbReference>
<dbReference type="HAMAP" id="MF_02070">
    <property type="entry name" value="TagA_TarA"/>
    <property type="match status" value="1"/>
</dbReference>
<dbReference type="STRING" id="1121328.JWYL7_1585"/>
<reference evidence="6 8" key="1">
    <citation type="submission" date="2016-02" db="EMBL/GenBank/DDBJ databases">
        <title>Draft genome sequence for Clostridium paradoxum JW-YL-7.</title>
        <authorList>
            <person name="Utturkar S.M."/>
            <person name="Lancaster A."/>
            <person name="Poole F.L."/>
            <person name="Adams M.W."/>
            <person name="Brown S.D."/>
        </authorList>
    </citation>
    <scope>NUCLEOTIDE SEQUENCE [LARGE SCALE GENOMIC DNA]</scope>
    <source>
        <strain evidence="6 8">JW-YL-7</strain>
    </source>
</reference>
<keyword evidence="1 5" id="KW-0328">Glycosyltransferase</keyword>
<accession>A0A150FTZ2</accession>
<dbReference type="EMBL" id="FRBG01000004">
    <property type="protein sequence ID" value="SHK72446.1"/>
    <property type="molecule type" value="Genomic_DNA"/>
</dbReference>
<dbReference type="EMBL" id="LSFY01000001">
    <property type="protein sequence ID" value="KXZ40510.1"/>
    <property type="molecule type" value="Genomic_DNA"/>
</dbReference>
<evidence type="ECO:0000313" key="8">
    <source>
        <dbReference type="Proteomes" id="UP000092605"/>
    </source>
</evidence>
<evidence type="ECO:0000256" key="4">
    <source>
        <dbReference type="ARBA" id="ARBA00023316"/>
    </source>
</evidence>
<sequence>MEKIRILGIEIDKVSEKDALDRAVKFLEKGKKCVIYTPNSEIIMQCQSNKNLANALKQADLVIPDGIGLVLASRVIKKPLLERVTGIDLMESILNYANENNKSIFILGAQDGISQKCAQNILKKYPNIKVKGVHHGYFKGYHMGIENHPQEKKVIQLINSLKPDILFVAFGAPKQEIWIQRYKNEIDAKIFMGVGGSVDVYAGKVKRAPKIYQNLGLEWLYRLIKEPWRYKRMMALPKFVIEVIKRGEN</sequence>
<evidence type="ECO:0000313" key="9">
    <source>
        <dbReference type="Proteomes" id="UP000323392"/>
    </source>
</evidence>
<organism evidence="6 8">
    <name type="scientific">Alkalithermobacter thermoalcaliphilus JW-YL-7 = DSM 7308</name>
    <dbReference type="NCBI Taxonomy" id="1121328"/>
    <lineage>
        <taxon>Bacteria</taxon>
        <taxon>Bacillati</taxon>
        <taxon>Bacillota</taxon>
        <taxon>Clostridia</taxon>
        <taxon>Peptostreptococcales</taxon>
        <taxon>Tepidibacteraceae</taxon>
        <taxon>Alkalithermobacter</taxon>
    </lineage>
</organism>
<dbReference type="NCBIfam" id="TIGR00696">
    <property type="entry name" value="wecG_tagA_cpsF"/>
    <property type="match status" value="1"/>
</dbReference>
<proteinExistence type="inferred from homology"/>
<name>A0A150FTZ2_CLOPD</name>
<dbReference type="PANTHER" id="PTHR34136:SF1">
    <property type="entry name" value="UDP-N-ACETYL-D-MANNOSAMINURONIC ACID TRANSFERASE"/>
    <property type="match status" value="1"/>
</dbReference>
<evidence type="ECO:0000256" key="5">
    <source>
        <dbReference type="HAMAP-Rule" id="MF_02070"/>
    </source>
</evidence>
<dbReference type="Proteomes" id="UP000323392">
    <property type="component" value="Unassembled WGS sequence"/>
</dbReference>
<keyword evidence="3 5" id="KW-0777">Teichoic acid biosynthesis</keyword>
<dbReference type="RefSeq" id="WP_066071482.1">
    <property type="nucleotide sequence ID" value="NZ_FRBG01000004.1"/>
</dbReference>
<comment type="similarity">
    <text evidence="5">Belongs to the glycosyltransferase 26 family. TagA/TarA subfamily.</text>
</comment>
<comment type="caution">
    <text evidence="6">The sequence shown here is derived from an EMBL/GenBank/DDBJ whole genome shotgun (WGS) entry which is preliminary data.</text>
</comment>
<dbReference type="PANTHER" id="PTHR34136">
    <property type="match status" value="1"/>
</dbReference>
<dbReference type="Pfam" id="PF03808">
    <property type="entry name" value="Glyco_tran_WecG"/>
    <property type="match status" value="1"/>
</dbReference>
<dbReference type="AlphaFoldDB" id="A0A150FTZ2"/>
<evidence type="ECO:0000313" key="6">
    <source>
        <dbReference type="EMBL" id="KXZ40510.1"/>
    </source>
</evidence>
<dbReference type="OrthoDB" id="9771846at2"/>
<evidence type="ECO:0000313" key="7">
    <source>
        <dbReference type="EMBL" id="SHK72446.1"/>
    </source>
</evidence>
<keyword evidence="4 5" id="KW-0961">Cell wall biogenesis/degradation</keyword>
<evidence type="ECO:0000256" key="1">
    <source>
        <dbReference type="ARBA" id="ARBA00022676"/>
    </source>
</evidence>
<dbReference type="Proteomes" id="UP000092605">
    <property type="component" value="Unassembled WGS sequence"/>
</dbReference>
<dbReference type="PATRIC" id="fig|1121328.3.peg.1596"/>
<comment type="function">
    <text evidence="5">Catalyzes the conversion of GlcNAc-PP-undecaprenol into ManNAc-GlcNAc-PP-undecaprenol, the first committed lipid intermediate in the de novo synthesis of teichoic acid.</text>
</comment>
<evidence type="ECO:0000256" key="2">
    <source>
        <dbReference type="ARBA" id="ARBA00022679"/>
    </source>
</evidence>
<keyword evidence="2 5" id="KW-0808">Transferase</keyword>
<comment type="pathway">
    <text evidence="5">Cell wall biogenesis; teichoic acid biosynthesis.</text>
</comment>
<keyword evidence="9" id="KW-1185">Reference proteome</keyword>
<protein>
    <recommendedName>
        <fullName evidence="5">N-acetylglucosaminyldiphosphoundecaprenol N-acetyl-beta-D-mannosaminyltransferase</fullName>
        <ecNumber evidence="5">2.4.1.187</ecNumber>
    </recommendedName>
    <alternativeName>
        <fullName evidence="5">N-acetylmannosaminyltransferase</fullName>
    </alternativeName>
    <alternativeName>
        <fullName evidence="5">UDP-N-acetylmannosamine transferase</fullName>
    </alternativeName>
    <alternativeName>
        <fullName evidence="5">UDP-N-acetylmannosamine:N-acetylglucosaminyl pyrophosphorylundecaprenol N-acetylmannosaminyltransferase</fullName>
    </alternativeName>
</protein>
<dbReference type="UniPathway" id="UPA00632"/>
<dbReference type="GO" id="GO:0019350">
    <property type="term" value="P:teichoic acid biosynthetic process"/>
    <property type="evidence" value="ECO:0007669"/>
    <property type="project" value="UniProtKB-UniRule"/>
</dbReference>
<reference evidence="7 9" key="2">
    <citation type="submission" date="2016-11" db="EMBL/GenBank/DDBJ databases">
        <authorList>
            <person name="Varghese N."/>
            <person name="Submissions S."/>
        </authorList>
    </citation>
    <scope>NUCLEOTIDE SEQUENCE [LARGE SCALE GENOMIC DNA]</scope>
    <source>
        <strain evidence="7 9">DSM 7308</strain>
    </source>
</reference>
<comment type="catalytic activity">
    <reaction evidence="5">
        <text>UDP-N-acetyl-alpha-D-mannosamine + N-acetyl-alpha-D-glucosaminyl-di-trans,octa-cis-undecaprenyl diphosphate = N-acetyl-beta-D-mannosaminyl-(1-&gt;4)-N-acetyl-alpha-D-glucosaminyl di-trans,octa-cis-undecaprenyl diphosphate + UDP + H(+)</text>
        <dbReference type="Rhea" id="RHEA:16053"/>
        <dbReference type="ChEBI" id="CHEBI:15378"/>
        <dbReference type="ChEBI" id="CHEBI:58223"/>
        <dbReference type="ChEBI" id="CHEBI:62959"/>
        <dbReference type="ChEBI" id="CHEBI:68623"/>
        <dbReference type="ChEBI" id="CHEBI:132210"/>
        <dbReference type="EC" id="2.4.1.187"/>
    </reaction>
</comment>
<evidence type="ECO:0000256" key="3">
    <source>
        <dbReference type="ARBA" id="ARBA00022944"/>
    </source>
</evidence>
<dbReference type="GO" id="GO:0047244">
    <property type="term" value="F:N-acetylglucosaminyldiphosphoundecaprenol N-acetyl-beta-D-mannosaminyltransferase activity"/>
    <property type="evidence" value="ECO:0007669"/>
    <property type="project" value="UniProtKB-UniRule"/>
</dbReference>
<dbReference type="InterPro" id="IPR004629">
    <property type="entry name" value="WecG_TagA_CpsF"/>
</dbReference>
<dbReference type="InterPro" id="IPR034714">
    <property type="entry name" value="TagA_TarA"/>
</dbReference>
<gene>
    <name evidence="6" type="ORF">JWYL7_1585</name>
    <name evidence="7" type="ORF">SAMN05661008_00792</name>
</gene>